<sequence length="170" mass="17563">MPLRRALRVLVHGLLVVAVLSWLTVVAGAVAAVAAGLAGLVVAGLLWPGAADPDPRLDAGPELGPGHVAASPEPPPVPGLTPVRSLSTQALGREWVRSAAALDAALEPATRQHVADRRRALLDEMERRNPESVAGWLADGAPEGVDPSSYPPQPPDPAPGEGRPDRPIVT</sequence>
<comment type="caution">
    <text evidence="2">The sequence shown here is derived from an EMBL/GenBank/DDBJ whole genome shotgun (WGS) entry which is preliminary data.</text>
</comment>
<evidence type="ECO:0000313" key="2">
    <source>
        <dbReference type="EMBL" id="NEL56530.1"/>
    </source>
</evidence>
<gene>
    <name evidence="2" type="ORF">G1H19_21410</name>
</gene>
<organism evidence="2 3">
    <name type="scientific">Goekera deserti</name>
    <dbReference type="NCBI Taxonomy" id="2497753"/>
    <lineage>
        <taxon>Bacteria</taxon>
        <taxon>Bacillati</taxon>
        <taxon>Actinomycetota</taxon>
        <taxon>Actinomycetes</taxon>
        <taxon>Geodermatophilales</taxon>
        <taxon>Geodermatophilaceae</taxon>
        <taxon>Goekera</taxon>
    </lineage>
</organism>
<evidence type="ECO:0000256" key="1">
    <source>
        <dbReference type="SAM" id="MobiDB-lite"/>
    </source>
</evidence>
<name>A0A7K3WLB8_9ACTN</name>
<reference evidence="2 3" key="1">
    <citation type="submission" date="2020-02" db="EMBL/GenBank/DDBJ databases">
        <title>The whole genome sequence of CPCC 205119.</title>
        <authorList>
            <person name="Jiang Z."/>
        </authorList>
    </citation>
    <scope>NUCLEOTIDE SEQUENCE [LARGE SCALE GENOMIC DNA]</scope>
    <source>
        <strain evidence="2 3">CPCC 205119</strain>
    </source>
</reference>
<keyword evidence="3" id="KW-1185">Reference proteome</keyword>
<feature type="region of interest" description="Disordered" evidence="1">
    <location>
        <begin position="56"/>
        <end position="84"/>
    </location>
</feature>
<feature type="region of interest" description="Disordered" evidence="1">
    <location>
        <begin position="125"/>
        <end position="170"/>
    </location>
</feature>
<dbReference type="RefSeq" id="WP_152729586.1">
    <property type="nucleotide sequence ID" value="NZ_JAABOZ010000003.1"/>
</dbReference>
<dbReference type="EMBL" id="JAAGWK010000036">
    <property type="protein sequence ID" value="NEL56530.1"/>
    <property type="molecule type" value="Genomic_DNA"/>
</dbReference>
<protein>
    <submittedName>
        <fullName evidence="2">Uncharacterized protein</fullName>
    </submittedName>
</protein>
<proteinExistence type="predicted"/>
<accession>A0A7K3WLB8</accession>
<dbReference type="Proteomes" id="UP000470470">
    <property type="component" value="Unassembled WGS sequence"/>
</dbReference>
<dbReference type="AlphaFoldDB" id="A0A7K3WLB8"/>
<evidence type="ECO:0000313" key="3">
    <source>
        <dbReference type="Proteomes" id="UP000470470"/>
    </source>
</evidence>
<feature type="compositionally biased region" description="Pro residues" evidence="1">
    <location>
        <begin position="149"/>
        <end position="158"/>
    </location>
</feature>